<gene>
    <name evidence="18" type="primary">LOC115880010</name>
</gene>
<feature type="binding site" description="axial binding residue" evidence="14">
    <location>
        <position position="452"/>
    </location>
    <ligand>
        <name>heme</name>
        <dbReference type="ChEBI" id="CHEBI:30413"/>
    </ligand>
    <ligandPart>
        <name>Fe</name>
        <dbReference type="ChEBI" id="CHEBI:18248"/>
    </ligandPart>
</feature>
<dbReference type="PROSITE" id="PS00086">
    <property type="entry name" value="CYTOCHROME_P450"/>
    <property type="match status" value="1"/>
</dbReference>
<comment type="cofactor">
    <cofactor evidence="1 14">
        <name>heme</name>
        <dbReference type="ChEBI" id="CHEBI:30413"/>
    </cofactor>
</comment>
<feature type="transmembrane region" description="Helical" evidence="16">
    <location>
        <begin position="13"/>
        <end position="38"/>
    </location>
</feature>
<dbReference type="KEGG" id="soy:115880010"/>
<dbReference type="SUPFAM" id="SSF48264">
    <property type="entry name" value="Cytochrome P450"/>
    <property type="match status" value="1"/>
</dbReference>
<evidence type="ECO:0000256" key="9">
    <source>
        <dbReference type="ARBA" id="ARBA00022848"/>
    </source>
</evidence>
<evidence type="ECO:0000256" key="6">
    <source>
        <dbReference type="ARBA" id="ARBA00022617"/>
    </source>
</evidence>
<evidence type="ECO:0000256" key="3">
    <source>
        <dbReference type="ARBA" id="ARBA00004174"/>
    </source>
</evidence>
<evidence type="ECO:0000256" key="13">
    <source>
        <dbReference type="ARBA" id="ARBA00023136"/>
    </source>
</evidence>
<evidence type="ECO:0000256" key="2">
    <source>
        <dbReference type="ARBA" id="ARBA00003690"/>
    </source>
</evidence>
<dbReference type="RefSeq" id="XP_030752972.1">
    <property type="nucleotide sequence ID" value="XM_030897112.1"/>
</dbReference>
<keyword evidence="11 14" id="KW-0408">Iron</keyword>
<proteinExistence type="inferred from homology"/>
<evidence type="ECO:0000256" key="5">
    <source>
        <dbReference type="ARBA" id="ARBA00010617"/>
    </source>
</evidence>
<protein>
    <submittedName>
        <fullName evidence="18">Cytochrome P450 4C1-like isoform X1</fullName>
    </submittedName>
</protein>
<keyword evidence="16" id="KW-0812">Transmembrane</keyword>
<dbReference type="PRINTS" id="PR00463">
    <property type="entry name" value="EP450I"/>
</dbReference>
<reference evidence="18" key="1">
    <citation type="submission" date="2025-08" db="UniProtKB">
        <authorList>
            <consortium name="RefSeq"/>
        </authorList>
    </citation>
    <scope>IDENTIFICATION</scope>
    <source>
        <tissue evidence="18">Gonads</tissue>
    </source>
</reference>
<dbReference type="GO" id="GO:0005506">
    <property type="term" value="F:iron ion binding"/>
    <property type="evidence" value="ECO:0007669"/>
    <property type="project" value="InterPro"/>
</dbReference>
<keyword evidence="9" id="KW-0492">Microsome</keyword>
<dbReference type="GO" id="GO:0016705">
    <property type="term" value="F:oxidoreductase activity, acting on paired donors, with incorporation or reduction of molecular oxygen"/>
    <property type="evidence" value="ECO:0007669"/>
    <property type="project" value="InterPro"/>
</dbReference>
<dbReference type="OrthoDB" id="1470350at2759"/>
<dbReference type="Proteomes" id="UP000504635">
    <property type="component" value="Unplaced"/>
</dbReference>
<evidence type="ECO:0000256" key="15">
    <source>
        <dbReference type="RuleBase" id="RU000461"/>
    </source>
</evidence>
<evidence type="ECO:0000256" key="8">
    <source>
        <dbReference type="ARBA" id="ARBA00022824"/>
    </source>
</evidence>
<evidence type="ECO:0000256" key="10">
    <source>
        <dbReference type="ARBA" id="ARBA00023002"/>
    </source>
</evidence>
<keyword evidence="13 16" id="KW-0472">Membrane</keyword>
<dbReference type="InterPro" id="IPR001128">
    <property type="entry name" value="Cyt_P450"/>
</dbReference>
<evidence type="ECO:0000256" key="1">
    <source>
        <dbReference type="ARBA" id="ARBA00001971"/>
    </source>
</evidence>
<dbReference type="InterPro" id="IPR017972">
    <property type="entry name" value="Cyt_P450_CS"/>
</dbReference>
<dbReference type="PANTHER" id="PTHR24291">
    <property type="entry name" value="CYTOCHROME P450 FAMILY 4"/>
    <property type="match status" value="1"/>
</dbReference>
<dbReference type="GO" id="GO:0005789">
    <property type="term" value="C:endoplasmic reticulum membrane"/>
    <property type="evidence" value="ECO:0007669"/>
    <property type="project" value="UniProtKB-SubCell"/>
</dbReference>
<comment type="similarity">
    <text evidence="5 15">Belongs to the cytochrome P450 family.</text>
</comment>
<name>A0A6J2XNN0_SITOR</name>
<accession>A0A6J2XNN0</accession>
<dbReference type="PRINTS" id="PR00385">
    <property type="entry name" value="P450"/>
</dbReference>
<keyword evidence="7 14" id="KW-0479">Metal-binding</keyword>
<evidence type="ECO:0000313" key="18">
    <source>
        <dbReference type="RefSeq" id="XP_030752972.1"/>
    </source>
</evidence>
<dbReference type="CDD" id="cd20628">
    <property type="entry name" value="CYP4"/>
    <property type="match status" value="1"/>
</dbReference>
<keyword evidence="17" id="KW-1185">Reference proteome</keyword>
<keyword evidence="16" id="KW-1133">Transmembrane helix</keyword>
<keyword evidence="10 15" id="KW-0560">Oxidoreductase</keyword>
<evidence type="ECO:0000256" key="14">
    <source>
        <dbReference type="PIRSR" id="PIRSR602401-1"/>
    </source>
</evidence>
<dbReference type="GO" id="GO:0004497">
    <property type="term" value="F:monooxygenase activity"/>
    <property type="evidence" value="ECO:0007669"/>
    <property type="project" value="UniProtKB-KW"/>
</dbReference>
<organism evidence="17 18">
    <name type="scientific">Sitophilus oryzae</name>
    <name type="common">Rice weevil</name>
    <name type="synonym">Curculio oryzae</name>
    <dbReference type="NCBI Taxonomy" id="7048"/>
    <lineage>
        <taxon>Eukaryota</taxon>
        <taxon>Metazoa</taxon>
        <taxon>Ecdysozoa</taxon>
        <taxon>Arthropoda</taxon>
        <taxon>Hexapoda</taxon>
        <taxon>Insecta</taxon>
        <taxon>Pterygota</taxon>
        <taxon>Neoptera</taxon>
        <taxon>Endopterygota</taxon>
        <taxon>Coleoptera</taxon>
        <taxon>Polyphaga</taxon>
        <taxon>Cucujiformia</taxon>
        <taxon>Curculionidae</taxon>
        <taxon>Dryophthorinae</taxon>
        <taxon>Sitophilus</taxon>
    </lineage>
</organism>
<dbReference type="InterPro" id="IPR036396">
    <property type="entry name" value="Cyt_P450_sf"/>
</dbReference>
<comment type="subcellular location">
    <subcellularLocation>
        <location evidence="4">Endoplasmic reticulum membrane</location>
        <topology evidence="4">Peripheral membrane protein</topology>
    </subcellularLocation>
    <subcellularLocation>
        <location evidence="3">Microsome membrane</location>
        <topology evidence="3">Peripheral membrane protein</topology>
    </subcellularLocation>
</comment>
<dbReference type="Gene3D" id="1.10.630.10">
    <property type="entry name" value="Cytochrome P450"/>
    <property type="match status" value="1"/>
</dbReference>
<comment type="function">
    <text evidence="2">May be involved in the metabolism of insect hormones and in the breakdown of synthetic insecticides.</text>
</comment>
<dbReference type="PANTHER" id="PTHR24291:SF189">
    <property type="entry name" value="CYTOCHROME P450 4C3-RELATED"/>
    <property type="match status" value="1"/>
</dbReference>
<keyword evidence="8" id="KW-0256">Endoplasmic reticulum</keyword>
<keyword evidence="12 15" id="KW-0503">Monooxygenase</keyword>
<evidence type="ECO:0000256" key="11">
    <source>
        <dbReference type="ARBA" id="ARBA00023004"/>
    </source>
</evidence>
<dbReference type="InterPro" id="IPR050196">
    <property type="entry name" value="Cytochrome_P450_Monoox"/>
</dbReference>
<sequence length="511" mass="60076">MTMSISVGEIFTYIIQIKLILLFSFISCALIAYVHFLWRKRKLIIKSWNMPGPLNLPFVGGAYLFMIRPEYIYNRLTRMQQDYPDIGKIWFGSKLVYFMTKPEYIEKVLGSTKLVAKSDFYQTIIQYIGEGLLAAPVPKWKKHRKIIVPTFNQKILESFVEVFAEKSLILNEILDENVGKELNILRVLSRCTLDILCDTAMGLKYDIQRENANYEYKMDKVMQLVFLKLLQIWNHIPFVWRLLGYEKKIQGYLKTLSDLIDKVIQEKLEIVMQKKNSTYIEEETKKRMVFLDYIIESNEFTSIELRDEVFIFLFAGTDTTASALSFVFAVLGMFTDVQDKVLEEVLSIIGPDKTPGFEHLHQLHYTERVIKETLRLFPVGAFFLRYVSQDTDFGDFVIPKSSHVYFGLVYIHRNPKYWPNPLKFDPDRFLPEEVAKRHPCTYIPFSYGPRNCIGRYYAMMNMKVIIATVIRKFRIHCQYKKIEDIKLKTNITLRFRDGAKVSVTRRDMSNN</sequence>
<evidence type="ECO:0000256" key="16">
    <source>
        <dbReference type="SAM" id="Phobius"/>
    </source>
</evidence>
<evidence type="ECO:0000256" key="7">
    <source>
        <dbReference type="ARBA" id="ARBA00022723"/>
    </source>
</evidence>
<evidence type="ECO:0000313" key="17">
    <source>
        <dbReference type="Proteomes" id="UP000504635"/>
    </source>
</evidence>
<dbReference type="GO" id="GO:0020037">
    <property type="term" value="F:heme binding"/>
    <property type="evidence" value="ECO:0007669"/>
    <property type="project" value="InterPro"/>
</dbReference>
<dbReference type="GeneID" id="115880010"/>
<dbReference type="InParanoid" id="A0A6J2XNN0"/>
<dbReference type="InterPro" id="IPR002401">
    <property type="entry name" value="Cyt_P450_E_grp-I"/>
</dbReference>
<dbReference type="Pfam" id="PF00067">
    <property type="entry name" value="p450"/>
    <property type="match status" value="1"/>
</dbReference>
<evidence type="ECO:0000256" key="12">
    <source>
        <dbReference type="ARBA" id="ARBA00023033"/>
    </source>
</evidence>
<keyword evidence="6 14" id="KW-0349">Heme</keyword>
<evidence type="ECO:0000256" key="4">
    <source>
        <dbReference type="ARBA" id="ARBA00004406"/>
    </source>
</evidence>
<dbReference type="AlphaFoldDB" id="A0A6J2XNN0"/>